<dbReference type="RefSeq" id="WP_248667922.1">
    <property type="nucleotide sequence ID" value="NZ_JALPRX010000068.1"/>
</dbReference>
<dbReference type="EMBL" id="JALPRX010000068">
    <property type="protein sequence ID" value="MCK8785805.1"/>
    <property type="molecule type" value="Genomic_DNA"/>
</dbReference>
<dbReference type="AlphaFoldDB" id="A0A9X2BYA4"/>
<sequence length="538" mass="56953">MAGAGTACSATTGRKARRAAPSDRFIAFALAAAELLVEAGPDGRVTYATGAFPMRLGRESETCLGQPARLLVAPEDRAAFDTAFALLLLRGRLLPFALHLAGPGRRAVALSGLVVPEAGDRQRLCLCFAPLPVSAPSAPAAAGADFVRESQSRLRAALDGGGASALGLLELVGPDGSGALRPEVMQEIGRMLTHDAGPDSIACELSEGRYGVLQGSVDDLTRLAARLEEVLAASGSKARLDTRTLPLQGDDGLTAVQATRALRHALVAFSGGGAAGFSDAGFDGGLAAFVAAATTRATALRRSLAERRFHLAFQPIMPLAGGPAHHFEALLRPHPTPGLPISNVQEFVTFAEAVGLSEELDWAVTDRVCDMLRHRDTPNLAWNLSGLSLQNPEFRRQLLARLDASPGLAGRLLAEITETAEIEDPAAALETTEGLRDRGVRLCLDDFGAGASALRYLRTFRVEFVKIDGSYVQSAVRSERERCFVASMVDLARTMDAQVVAERIETEAEARVMRELGVQFGQGYLFGRPGALPGRREA</sequence>
<dbReference type="SUPFAM" id="SSF141868">
    <property type="entry name" value="EAL domain-like"/>
    <property type="match status" value="1"/>
</dbReference>
<dbReference type="GO" id="GO:0071111">
    <property type="term" value="F:cyclic-guanylate-specific phosphodiesterase activity"/>
    <property type="evidence" value="ECO:0007669"/>
    <property type="project" value="InterPro"/>
</dbReference>
<dbReference type="PANTHER" id="PTHR33121:SF79">
    <property type="entry name" value="CYCLIC DI-GMP PHOSPHODIESTERASE PDED-RELATED"/>
    <property type="match status" value="1"/>
</dbReference>
<dbReference type="CDD" id="cd01948">
    <property type="entry name" value="EAL"/>
    <property type="match status" value="1"/>
</dbReference>
<dbReference type="Gene3D" id="3.20.20.450">
    <property type="entry name" value="EAL domain"/>
    <property type="match status" value="1"/>
</dbReference>
<proteinExistence type="predicted"/>
<dbReference type="CDD" id="cd00130">
    <property type="entry name" value="PAS"/>
    <property type="match status" value="1"/>
</dbReference>
<dbReference type="PROSITE" id="PS50883">
    <property type="entry name" value="EAL"/>
    <property type="match status" value="1"/>
</dbReference>
<evidence type="ECO:0000313" key="2">
    <source>
        <dbReference type="EMBL" id="MCK8785805.1"/>
    </source>
</evidence>
<comment type="caution">
    <text evidence="2">The sequence shown here is derived from an EMBL/GenBank/DDBJ whole genome shotgun (WGS) entry which is preliminary data.</text>
</comment>
<dbReference type="Proteomes" id="UP001139516">
    <property type="component" value="Unassembled WGS sequence"/>
</dbReference>
<dbReference type="Gene3D" id="3.30.450.20">
    <property type="entry name" value="PAS domain"/>
    <property type="match status" value="1"/>
</dbReference>
<dbReference type="InterPro" id="IPR000014">
    <property type="entry name" value="PAS"/>
</dbReference>
<dbReference type="Pfam" id="PF00563">
    <property type="entry name" value="EAL"/>
    <property type="match status" value="1"/>
</dbReference>
<protein>
    <submittedName>
        <fullName evidence="2">EAL domain-containing protein</fullName>
    </submittedName>
</protein>
<organism evidence="2 3">
    <name type="scientific">Roseomonas acroporae</name>
    <dbReference type="NCBI Taxonomy" id="2937791"/>
    <lineage>
        <taxon>Bacteria</taxon>
        <taxon>Pseudomonadati</taxon>
        <taxon>Pseudomonadota</taxon>
        <taxon>Alphaproteobacteria</taxon>
        <taxon>Acetobacterales</taxon>
        <taxon>Roseomonadaceae</taxon>
        <taxon>Roseomonas</taxon>
    </lineage>
</organism>
<name>A0A9X2BYA4_9PROT</name>
<accession>A0A9X2BYA4</accession>
<dbReference type="InterPro" id="IPR001633">
    <property type="entry name" value="EAL_dom"/>
</dbReference>
<dbReference type="InterPro" id="IPR035965">
    <property type="entry name" value="PAS-like_dom_sf"/>
</dbReference>
<dbReference type="SMART" id="SM00052">
    <property type="entry name" value="EAL"/>
    <property type="match status" value="1"/>
</dbReference>
<feature type="domain" description="EAL" evidence="1">
    <location>
        <begin position="293"/>
        <end position="538"/>
    </location>
</feature>
<evidence type="ECO:0000259" key="1">
    <source>
        <dbReference type="PROSITE" id="PS50883"/>
    </source>
</evidence>
<gene>
    <name evidence="2" type="ORF">M0638_15605</name>
</gene>
<dbReference type="InterPro" id="IPR035919">
    <property type="entry name" value="EAL_sf"/>
</dbReference>
<dbReference type="InterPro" id="IPR050706">
    <property type="entry name" value="Cyclic-di-GMP_PDE-like"/>
</dbReference>
<keyword evidence="3" id="KW-1185">Reference proteome</keyword>
<dbReference type="PANTHER" id="PTHR33121">
    <property type="entry name" value="CYCLIC DI-GMP PHOSPHODIESTERASE PDEF"/>
    <property type="match status" value="1"/>
</dbReference>
<reference evidence="2" key="1">
    <citation type="submission" date="2022-04" db="EMBL/GenBank/DDBJ databases">
        <title>Roseomonas acroporae sp. nov., isolated from coral Acropora digitifera.</title>
        <authorList>
            <person name="Sun H."/>
        </authorList>
    </citation>
    <scope>NUCLEOTIDE SEQUENCE</scope>
    <source>
        <strain evidence="2">NAR14</strain>
    </source>
</reference>
<dbReference type="SUPFAM" id="SSF55785">
    <property type="entry name" value="PYP-like sensor domain (PAS domain)"/>
    <property type="match status" value="1"/>
</dbReference>
<evidence type="ECO:0000313" key="3">
    <source>
        <dbReference type="Proteomes" id="UP001139516"/>
    </source>
</evidence>